<dbReference type="GO" id="GO:0000981">
    <property type="term" value="F:DNA-binding transcription factor activity, RNA polymerase II-specific"/>
    <property type="evidence" value="ECO:0007669"/>
    <property type="project" value="UniProtKB-UniRule"/>
</dbReference>
<organism evidence="13">
    <name type="scientific">Fagus sylvatica</name>
    <name type="common">Beechnut</name>
    <dbReference type="NCBI Taxonomy" id="28930"/>
    <lineage>
        <taxon>Eukaryota</taxon>
        <taxon>Viridiplantae</taxon>
        <taxon>Streptophyta</taxon>
        <taxon>Embryophyta</taxon>
        <taxon>Tracheophyta</taxon>
        <taxon>Spermatophyta</taxon>
        <taxon>Magnoliopsida</taxon>
        <taxon>eudicotyledons</taxon>
        <taxon>Gunneridae</taxon>
        <taxon>Pentapetalae</taxon>
        <taxon>rosids</taxon>
        <taxon>fabids</taxon>
        <taxon>Fagales</taxon>
        <taxon>Fagaceae</taxon>
        <taxon>Fagus</taxon>
    </lineage>
</organism>
<reference evidence="13" key="1">
    <citation type="submission" date="2018-02" db="EMBL/GenBank/DDBJ databases">
        <authorList>
            <person name="Cohen D.B."/>
            <person name="Kent A.D."/>
        </authorList>
    </citation>
    <scope>NUCLEOTIDE SEQUENCE</scope>
</reference>
<dbReference type="PROSITE" id="PS00027">
    <property type="entry name" value="HOMEOBOX_1"/>
    <property type="match status" value="1"/>
</dbReference>
<evidence type="ECO:0000256" key="7">
    <source>
        <dbReference type="ARBA" id="ARBA00025748"/>
    </source>
</evidence>
<dbReference type="PANTHER" id="PTHR24326">
    <property type="entry name" value="HOMEOBOX-LEUCINE ZIPPER PROTEIN"/>
    <property type="match status" value="1"/>
</dbReference>
<feature type="compositionally biased region" description="Basic and acidic residues" evidence="11">
    <location>
        <begin position="117"/>
        <end position="131"/>
    </location>
</feature>
<keyword evidence="6 8" id="KW-0539">Nucleus</keyword>
<dbReference type="GO" id="GO:0043565">
    <property type="term" value="F:sequence-specific DNA binding"/>
    <property type="evidence" value="ECO:0007669"/>
    <property type="project" value="InterPro"/>
</dbReference>
<feature type="region of interest" description="Disordered" evidence="11">
    <location>
        <begin position="109"/>
        <end position="137"/>
    </location>
</feature>
<dbReference type="InterPro" id="IPR017970">
    <property type="entry name" value="Homeobox_CS"/>
</dbReference>
<evidence type="ECO:0000256" key="2">
    <source>
        <dbReference type="ARBA" id="ARBA00023015"/>
    </source>
</evidence>
<evidence type="ECO:0000259" key="12">
    <source>
        <dbReference type="PROSITE" id="PS50071"/>
    </source>
</evidence>
<dbReference type="PANTHER" id="PTHR24326:SF552">
    <property type="entry name" value="HOMEOBOX-LEUCINE ZIPPER PROTEIN"/>
    <property type="match status" value="1"/>
</dbReference>
<feature type="DNA-binding region" description="Homeobox" evidence="8">
    <location>
        <begin position="4"/>
        <end position="63"/>
    </location>
</feature>
<dbReference type="SUPFAM" id="SSF46689">
    <property type="entry name" value="Homeodomain-like"/>
    <property type="match status" value="1"/>
</dbReference>
<dbReference type="CDD" id="cd00086">
    <property type="entry name" value="homeodomain"/>
    <property type="match status" value="1"/>
</dbReference>
<comment type="subcellular location">
    <subcellularLocation>
        <location evidence="1 8 9">Nucleus</location>
    </subcellularLocation>
</comment>
<evidence type="ECO:0000256" key="5">
    <source>
        <dbReference type="ARBA" id="ARBA00023163"/>
    </source>
</evidence>
<comment type="similarity">
    <text evidence="7 10">Belongs to the HD-ZIP homeobox family. Class I subfamily.</text>
</comment>
<dbReference type="Pfam" id="PF02183">
    <property type="entry name" value="HALZ"/>
    <property type="match status" value="1"/>
</dbReference>
<evidence type="ECO:0000256" key="4">
    <source>
        <dbReference type="ARBA" id="ARBA00023155"/>
    </source>
</evidence>
<proteinExistence type="inferred from homology"/>
<dbReference type="Gene3D" id="1.10.10.60">
    <property type="entry name" value="Homeodomain-like"/>
    <property type="match status" value="1"/>
</dbReference>
<dbReference type="GO" id="GO:0045893">
    <property type="term" value="P:positive regulation of DNA-templated transcription"/>
    <property type="evidence" value="ECO:0007669"/>
    <property type="project" value="TreeGrafter"/>
</dbReference>
<accession>A0A2N9FZI8</accession>
<evidence type="ECO:0000256" key="9">
    <source>
        <dbReference type="RuleBase" id="RU000682"/>
    </source>
</evidence>
<dbReference type="PROSITE" id="PS50071">
    <property type="entry name" value="HOMEOBOX_2"/>
    <property type="match status" value="1"/>
</dbReference>
<evidence type="ECO:0000256" key="1">
    <source>
        <dbReference type="ARBA" id="ARBA00004123"/>
    </source>
</evidence>
<name>A0A2N9FZI8_FAGSY</name>
<evidence type="ECO:0000256" key="8">
    <source>
        <dbReference type="PROSITE-ProRule" id="PRU00108"/>
    </source>
</evidence>
<evidence type="ECO:0000256" key="11">
    <source>
        <dbReference type="SAM" id="MobiDB-lite"/>
    </source>
</evidence>
<dbReference type="Pfam" id="PF00046">
    <property type="entry name" value="Homeodomain"/>
    <property type="match status" value="1"/>
</dbReference>
<dbReference type="EMBL" id="OIVN01001324">
    <property type="protein sequence ID" value="SPC92643.1"/>
    <property type="molecule type" value="Genomic_DNA"/>
</dbReference>
<gene>
    <name evidence="13" type="ORF">FSB_LOCUS20525</name>
</gene>
<comment type="function">
    <text evidence="10">Transcription factor.</text>
</comment>
<evidence type="ECO:0000313" key="13">
    <source>
        <dbReference type="EMBL" id="SPC92643.1"/>
    </source>
</evidence>
<keyword evidence="3 8" id="KW-0238">DNA-binding</keyword>
<evidence type="ECO:0000256" key="6">
    <source>
        <dbReference type="ARBA" id="ARBA00023242"/>
    </source>
</evidence>
<dbReference type="InterPro" id="IPR003106">
    <property type="entry name" value="Leu_zip_homeo"/>
</dbReference>
<sequence length="202" mass="22868">MASKNKNMRRFNDEQIKLLEIMFKAESRPESRIKQQLANELGLHPHQVATWFQNRRARLKTKQIEREYSILKASYDTLASSFESLKIENQSLLLQLQKLKNMLATPLGINGNSSDSKSVEGDPTSEPKEKPSVLSESVSHNINMFMSDAECTEEETEDAEYAAEETGILNIAEPIDGSLTSTEDWCSSFLDQSSGNSQLWEF</sequence>
<keyword evidence="5 10" id="KW-0804">Transcription</keyword>
<dbReference type="InterPro" id="IPR045224">
    <property type="entry name" value="HDZip_class_I_plant"/>
</dbReference>
<dbReference type="AlphaFoldDB" id="A0A2N9FZI8"/>
<keyword evidence="2 10" id="KW-0805">Transcription regulation</keyword>
<dbReference type="InterPro" id="IPR001356">
    <property type="entry name" value="HD"/>
</dbReference>
<protein>
    <recommendedName>
        <fullName evidence="10">Homeobox-leucine zipper protein</fullName>
    </recommendedName>
    <alternativeName>
        <fullName evidence="10">HD-ZIP protein</fullName>
    </alternativeName>
    <alternativeName>
        <fullName evidence="10">Homeodomain transcription factor</fullName>
    </alternativeName>
</protein>
<evidence type="ECO:0000256" key="3">
    <source>
        <dbReference type="ARBA" id="ARBA00023125"/>
    </source>
</evidence>
<evidence type="ECO:0000256" key="10">
    <source>
        <dbReference type="RuleBase" id="RU369038"/>
    </source>
</evidence>
<dbReference type="GO" id="GO:0005634">
    <property type="term" value="C:nucleus"/>
    <property type="evidence" value="ECO:0007669"/>
    <property type="project" value="UniProtKB-SubCell"/>
</dbReference>
<dbReference type="SMART" id="SM00389">
    <property type="entry name" value="HOX"/>
    <property type="match status" value="1"/>
</dbReference>
<dbReference type="InterPro" id="IPR009057">
    <property type="entry name" value="Homeodomain-like_sf"/>
</dbReference>
<feature type="domain" description="Homeobox" evidence="12">
    <location>
        <begin position="2"/>
        <end position="62"/>
    </location>
</feature>
<keyword evidence="4 8" id="KW-0371">Homeobox</keyword>